<dbReference type="Proteomes" id="UP000258309">
    <property type="component" value="Unassembled WGS sequence"/>
</dbReference>
<dbReference type="InterPro" id="IPR041195">
    <property type="entry name" value="Rnh202_N"/>
</dbReference>
<evidence type="ECO:0000256" key="5">
    <source>
        <dbReference type="ARBA" id="ARBA00033464"/>
    </source>
</evidence>
<dbReference type="OMA" id="YYFCPKL"/>
<keyword evidence="3" id="KW-0539">Nucleus</keyword>
<organism evidence="9 10">
    <name type="scientific">Scytalidium lignicola</name>
    <name type="common">Hyphomycete</name>
    <dbReference type="NCBI Taxonomy" id="5539"/>
    <lineage>
        <taxon>Eukaryota</taxon>
        <taxon>Fungi</taxon>
        <taxon>Dikarya</taxon>
        <taxon>Ascomycota</taxon>
        <taxon>Pezizomycotina</taxon>
        <taxon>Leotiomycetes</taxon>
        <taxon>Leotiomycetes incertae sedis</taxon>
        <taxon>Scytalidium</taxon>
    </lineage>
</organism>
<evidence type="ECO:0000256" key="1">
    <source>
        <dbReference type="ARBA" id="ARBA00004123"/>
    </source>
</evidence>
<evidence type="ECO:0000259" key="8">
    <source>
        <dbReference type="Pfam" id="PF17745"/>
    </source>
</evidence>
<gene>
    <name evidence="9" type="ORF">B7463_g970</name>
</gene>
<evidence type="ECO:0000313" key="9">
    <source>
        <dbReference type="EMBL" id="RFU35380.1"/>
    </source>
</evidence>
<dbReference type="Pfam" id="PF17745">
    <property type="entry name" value="Ydr279_N"/>
    <property type="match status" value="1"/>
</dbReference>
<dbReference type="STRING" id="5539.A0A3E2HPT8"/>
<comment type="subcellular location">
    <subcellularLocation>
        <location evidence="1">Nucleus</location>
    </subcellularLocation>
</comment>
<feature type="compositionally biased region" description="Basic and acidic residues" evidence="6">
    <location>
        <begin position="405"/>
        <end position="436"/>
    </location>
</feature>
<feature type="domain" description="Ribonuclease H2 subunit B wHTH" evidence="7">
    <location>
        <begin position="141"/>
        <end position="361"/>
    </location>
</feature>
<dbReference type="EMBL" id="NCSJ02000009">
    <property type="protein sequence ID" value="RFU35380.1"/>
    <property type="molecule type" value="Genomic_DNA"/>
</dbReference>
<proteinExistence type="predicted"/>
<feature type="non-terminal residue" evidence="9">
    <location>
        <position position="458"/>
    </location>
</feature>
<dbReference type="GO" id="GO:0005654">
    <property type="term" value="C:nucleoplasm"/>
    <property type="evidence" value="ECO:0007669"/>
    <property type="project" value="TreeGrafter"/>
</dbReference>
<dbReference type="Pfam" id="PF09468">
    <property type="entry name" value="RNase_H2-Ydr279"/>
    <property type="match status" value="1"/>
</dbReference>
<evidence type="ECO:0000256" key="6">
    <source>
        <dbReference type="SAM" id="MobiDB-lite"/>
    </source>
</evidence>
<accession>A0A3E2HPT8</accession>
<evidence type="ECO:0000256" key="2">
    <source>
        <dbReference type="ARBA" id="ARBA00019062"/>
    </source>
</evidence>
<dbReference type="GO" id="GO:0032299">
    <property type="term" value="C:ribonuclease H2 complex"/>
    <property type="evidence" value="ECO:0007669"/>
    <property type="project" value="InterPro"/>
</dbReference>
<evidence type="ECO:0000313" key="10">
    <source>
        <dbReference type="Proteomes" id="UP000258309"/>
    </source>
</evidence>
<dbReference type="OrthoDB" id="29098at2759"/>
<sequence>MKTRSKGSNKADKQAAKTSSSSVQKVQLGPEPANQPLLFLLPNNASTGARIVSITNPRTLSKARYFICPQHGFYEFTKISAPKTTPRSWLLAPEACSTAPVTTEQTEAPKLPENPTTKASRQGYVMKNADLFAATPIDPLFFLLPSLFPSTSKSSAPGKQLFLSSDDYLDRILEESPQLQKFLGVDHLRKMLERRMEAVCDTVDAGDEQMYRVSEEKLVKVLIEKARKMSEGGLPASMEEKFVRKALEAPILSIKLNSAPTDKIVGERENAPLVPTPSTSQVDTPESQNTDLTTDSLDTVASETSTGTSISQASTALTTPEEVALPHSQMDPPEGIADLLRLRTALHYICSNYISPSIGEIVKTLLASSTSPVDFSPLDAHLLHLRKLRQEAVAALSMGDYTRKRMAEDEGDETRAEKRRKNEEEEKRKKAGESRAVKNLKKVNVSGMKKMSDFFKKK</sequence>
<feature type="region of interest" description="Disordered" evidence="6">
    <location>
        <begin position="265"/>
        <end position="319"/>
    </location>
</feature>
<feature type="domain" description="Rnh202 triple barrel" evidence="8">
    <location>
        <begin position="40"/>
        <end position="138"/>
    </location>
</feature>
<dbReference type="Gene3D" id="1.10.20.120">
    <property type="match status" value="1"/>
</dbReference>
<feature type="compositionally biased region" description="Polar residues" evidence="6">
    <location>
        <begin position="16"/>
        <end position="25"/>
    </location>
</feature>
<comment type="caution">
    <text evidence="9">The sequence shown here is derived from an EMBL/GenBank/DDBJ whole genome shotgun (WGS) entry which is preliminary data.</text>
</comment>
<name>A0A3E2HPT8_SCYLI</name>
<reference evidence="9 10" key="1">
    <citation type="submission" date="2018-05" db="EMBL/GenBank/DDBJ databases">
        <title>Draft genome sequence of Scytalidium lignicola DSM 105466, a ubiquitous saprotrophic fungus.</title>
        <authorList>
            <person name="Buettner E."/>
            <person name="Gebauer A.M."/>
            <person name="Hofrichter M."/>
            <person name="Liers C."/>
            <person name="Kellner H."/>
        </authorList>
    </citation>
    <scope>NUCLEOTIDE SEQUENCE [LARGE SCALE GENOMIC DNA]</scope>
    <source>
        <strain evidence="9 10">DSM 105466</strain>
    </source>
</reference>
<feature type="region of interest" description="Disordered" evidence="6">
    <location>
        <begin position="1"/>
        <end position="29"/>
    </location>
</feature>
<protein>
    <recommendedName>
        <fullName evidence="2">Ribonuclease H2 subunit B</fullName>
    </recommendedName>
    <alternativeName>
        <fullName evidence="5">Ribonuclease HI subunit B</fullName>
    </alternativeName>
</protein>
<comment type="function">
    <text evidence="4">Non catalytic subunit of RNase H2, an endonuclease that specifically degrades the RNA of RNA:DNA hybrids. Participates in DNA replication, possibly by mediating the removal of lagging-strand Okazaki fragment RNA primers during DNA replication. Mediates the excision of single ribonucleotides from DNA:RNA duplexes.</text>
</comment>
<feature type="non-terminal residue" evidence="9">
    <location>
        <position position="1"/>
    </location>
</feature>
<dbReference type="CDD" id="cd09270">
    <property type="entry name" value="RNase_H2-B"/>
    <property type="match status" value="1"/>
</dbReference>
<feature type="region of interest" description="Disordered" evidence="6">
    <location>
        <begin position="405"/>
        <end position="444"/>
    </location>
</feature>
<dbReference type="InterPro" id="IPR019024">
    <property type="entry name" value="RNase_H2_suB_wHTH"/>
</dbReference>
<dbReference type="GO" id="GO:0006401">
    <property type="term" value="P:RNA catabolic process"/>
    <property type="evidence" value="ECO:0007669"/>
    <property type="project" value="TreeGrafter"/>
</dbReference>
<dbReference type="PANTHER" id="PTHR13383">
    <property type="entry name" value="RIBONUCLEASE H2 SUBUNIT B"/>
    <property type="match status" value="1"/>
</dbReference>
<evidence type="ECO:0000256" key="3">
    <source>
        <dbReference type="ARBA" id="ARBA00023242"/>
    </source>
</evidence>
<dbReference type="AlphaFoldDB" id="A0A3E2HPT8"/>
<evidence type="ECO:0000259" key="7">
    <source>
        <dbReference type="Pfam" id="PF09468"/>
    </source>
</evidence>
<keyword evidence="10" id="KW-1185">Reference proteome</keyword>
<feature type="compositionally biased region" description="Polar residues" evidence="6">
    <location>
        <begin position="276"/>
        <end position="318"/>
    </location>
</feature>
<dbReference type="InterPro" id="IPR040456">
    <property type="entry name" value="RNase_H2_suB"/>
</dbReference>
<dbReference type="PANTHER" id="PTHR13383:SF11">
    <property type="entry name" value="RIBONUCLEASE H2 SUBUNIT B"/>
    <property type="match status" value="1"/>
</dbReference>
<evidence type="ECO:0000256" key="4">
    <source>
        <dbReference type="ARBA" id="ARBA00024778"/>
    </source>
</evidence>